<comment type="caution">
    <text evidence="3">The sequence shown here is derived from an EMBL/GenBank/DDBJ whole genome shotgun (WGS) entry which is preliminary data.</text>
</comment>
<protein>
    <submittedName>
        <fullName evidence="3">Uncharacterized protein</fullName>
    </submittedName>
</protein>
<dbReference type="InterPro" id="IPR003367">
    <property type="entry name" value="Thrombospondin_3-like_rpt"/>
</dbReference>
<dbReference type="GO" id="GO:0007155">
    <property type="term" value="P:cell adhesion"/>
    <property type="evidence" value="ECO:0007669"/>
    <property type="project" value="InterPro"/>
</dbReference>
<feature type="non-terminal residue" evidence="3">
    <location>
        <position position="261"/>
    </location>
</feature>
<dbReference type="Gene3D" id="4.10.1080.10">
    <property type="entry name" value="TSP type-3 repeat"/>
    <property type="match status" value="1"/>
</dbReference>
<dbReference type="Pfam" id="PF02412">
    <property type="entry name" value="TSP_3"/>
    <property type="match status" value="1"/>
</dbReference>
<reference evidence="3" key="1">
    <citation type="journal article" date="2014" name="Front. Microbiol.">
        <title>High frequency of phylogenetically diverse reductive dehalogenase-homologous genes in deep subseafloor sedimentary metagenomes.</title>
        <authorList>
            <person name="Kawai M."/>
            <person name="Futagami T."/>
            <person name="Toyoda A."/>
            <person name="Takaki Y."/>
            <person name="Nishi S."/>
            <person name="Hori S."/>
            <person name="Arai W."/>
            <person name="Tsubouchi T."/>
            <person name="Morono Y."/>
            <person name="Uchiyama I."/>
            <person name="Ito T."/>
            <person name="Fujiyama A."/>
            <person name="Inagaki F."/>
            <person name="Takami H."/>
        </authorList>
    </citation>
    <scope>NUCLEOTIDE SEQUENCE</scope>
    <source>
        <strain evidence="3">Expedition CK06-06</strain>
    </source>
</reference>
<dbReference type="InterPro" id="IPR028974">
    <property type="entry name" value="TSP_type-3_rpt"/>
</dbReference>
<dbReference type="SUPFAM" id="SSF103647">
    <property type="entry name" value="TSP type-3 repeat"/>
    <property type="match status" value="1"/>
</dbReference>
<dbReference type="EMBL" id="BARS01032711">
    <property type="protein sequence ID" value="GAG17623.1"/>
    <property type="molecule type" value="Genomic_DNA"/>
</dbReference>
<organism evidence="3">
    <name type="scientific">marine sediment metagenome</name>
    <dbReference type="NCBI Taxonomy" id="412755"/>
    <lineage>
        <taxon>unclassified sequences</taxon>
        <taxon>metagenomes</taxon>
        <taxon>ecological metagenomes</taxon>
    </lineage>
</organism>
<evidence type="ECO:0000256" key="2">
    <source>
        <dbReference type="SAM" id="MobiDB-lite"/>
    </source>
</evidence>
<dbReference type="GO" id="GO:0005509">
    <property type="term" value="F:calcium ion binding"/>
    <property type="evidence" value="ECO:0007669"/>
    <property type="project" value="InterPro"/>
</dbReference>
<sequence>GDFCYGEGQGMDYCYGTRNPLIIYTDEQSCVSDLCQWYPGYEEAPPEEDADDDGVPDSEDNCPDVYNPPEGGGEVIFTKSDWGSEQDCITSNVCITRGYSGPIYNSVLEPSAELYCESTSPHDTEWAQGTCDSGGLVFDTFVNTLECSSIGHNVVGLNMCLHLITDDLYFDIVFTSWTTTMNGGGFSYTRTAVGGGQADTDEDGVGDACDCDDGLCYGTEEGNDVNGDPVCPVEDPACAPQYTCSGQSAPEFCQDGSCPPG</sequence>
<feature type="compositionally biased region" description="Acidic residues" evidence="2">
    <location>
        <begin position="44"/>
        <end position="62"/>
    </location>
</feature>
<name>X0VYV4_9ZZZZ</name>
<feature type="non-terminal residue" evidence="3">
    <location>
        <position position="1"/>
    </location>
</feature>
<proteinExistence type="predicted"/>
<gene>
    <name evidence="3" type="ORF">S01H1_50751</name>
</gene>
<keyword evidence="1" id="KW-0732">Signal</keyword>
<evidence type="ECO:0000313" key="3">
    <source>
        <dbReference type="EMBL" id="GAG17623.1"/>
    </source>
</evidence>
<evidence type="ECO:0000256" key="1">
    <source>
        <dbReference type="ARBA" id="ARBA00022729"/>
    </source>
</evidence>
<accession>X0VYV4</accession>
<dbReference type="AlphaFoldDB" id="X0VYV4"/>
<feature type="region of interest" description="Disordered" evidence="2">
    <location>
        <begin position="41"/>
        <end position="70"/>
    </location>
</feature>